<accession>Q4SWB2</accession>
<reference evidence="1" key="1">
    <citation type="journal article" date="2004" name="Nature">
        <title>Genome duplication in the teleost fish Tetraodon nigroviridis reveals the early vertebrate proto-karyotype.</title>
        <authorList>
            <person name="Jaillon O."/>
            <person name="Aury J.-M."/>
            <person name="Brunet F."/>
            <person name="Petit J.-L."/>
            <person name="Stange-Thomann N."/>
            <person name="Mauceli E."/>
            <person name="Bouneau L."/>
            <person name="Fischer C."/>
            <person name="Ozouf-Costaz C."/>
            <person name="Bernot A."/>
            <person name="Nicaud S."/>
            <person name="Jaffe D."/>
            <person name="Fisher S."/>
            <person name="Lutfalla G."/>
            <person name="Dossat C."/>
            <person name="Segurens B."/>
            <person name="Dasilva C."/>
            <person name="Salanoubat M."/>
            <person name="Levy M."/>
            <person name="Boudet N."/>
            <person name="Castellano S."/>
            <person name="Anthouard V."/>
            <person name="Jubin C."/>
            <person name="Castelli V."/>
            <person name="Katinka M."/>
            <person name="Vacherie B."/>
            <person name="Biemont C."/>
            <person name="Skalli Z."/>
            <person name="Cattolico L."/>
            <person name="Poulain J."/>
            <person name="De Berardinis V."/>
            <person name="Cruaud C."/>
            <person name="Duprat S."/>
            <person name="Brottier P."/>
            <person name="Coutanceau J.-P."/>
            <person name="Gouzy J."/>
            <person name="Parra G."/>
            <person name="Lardier G."/>
            <person name="Chapple C."/>
            <person name="McKernan K.J."/>
            <person name="McEwan P."/>
            <person name="Bosak S."/>
            <person name="Kellis M."/>
            <person name="Volff J.-N."/>
            <person name="Guigo R."/>
            <person name="Zody M.C."/>
            <person name="Mesirov J."/>
            <person name="Lindblad-Toh K."/>
            <person name="Birren B."/>
            <person name="Nusbaum C."/>
            <person name="Kahn D."/>
            <person name="Robinson-Rechavi M."/>
            <person name="Laudet V."/>
            <person name="Schachter V."/>
            <person name="Quetier F."/>
            <person name="Saurin W."/>
            <person name="Scarpelli C."/>
            <person name="Wincker P."/>
            <person name="Lander E.S."/>
            <person name="Weissenbach J."/>
            <person name="Roest Crollius H."/>
        </authorList>
    </citation>
    <scope>NUCLEOTIDE SEQUENCE [LARGE SCALE GENOMIC DNA]</scope>
</reference>
<protein>
    <submittedName>
        <fullName evidence="1">(spotted green pufferfish) hypothetical protein</fullName>
    </submittedName>
</protein>
<dbReference type="EMBL" id="CAAE01013638">
    <property type="protein sequence ID" value="CAF95070.1"/>
    <property type="molecule type" value="Genomic_DNA"/>
</dbReference>
<reference evidence="1" key="2">
    <citation type="submission" date="2004-02" db="EMBL/GenBank/DDBJ databases">
        <authorList>
            <consortium name="Genoscope"/>
            <consortium name="Whitehead Institute Centre for Genome Research"/>
        </authorList>
    </citation>
    <scope>NUCLEOTIDE SEQUENCE</scope>
</reference>
<sequence>WQQKTGSAATCGTSLSLGARQPWSRRVAVFCSHRTPSCRGELRSHCEGHDFTCCSPPPPPPPPPGFH</sequence>
<gene>
    <name evidence="1" type="ORF">GSTENG00011576001</name>
</gene>
<name>Q4SWB2_TETNG</name>
<feature type="non-terminal residue" evidence="1">
    <location>
        <position position="1"/>
    </location>
</feature>
<proteinExistence type="predicted"/>
<dbReference type="AlphaFoldDB" id="Q4SWB2"/>
<dbReference type="KEGG" id="tng:GSTEN00011576G001"/>
<organism evidence="1">
    <name type="scientific">Tetraodon nigroviridis</name>
    <name type="common">Spotted green pufferfish</name>
    <name type="synonym">Chelonodon nigroviridis</name>
    <dbReference type="NCBI Taxonomy" id="99883"/>
    <lineage>
        <taxon>Eukaryota</taxon>
        <taxon>Metazoa</taxon>
        <taxon>Chordata</taxon>
        <taxon>Craniata</taxon>
        <taxon>Vertebrata</taxon>
        <taxon>Euteleostomi</taxon>
        <taxon>Actinopterygii</taxon>
        <taxon>Neopterygii</taxon>
        <taxon>Teleostei</taxon>
        <taxon>Neoteleostei</taxon>
        <taxon>Acanthomorphata</taxon>
        <taxon>Eupercaria</taxon>
        <taxon>Tetraodontiformes</taxon>
        <taxon>Tetradontoidea</taxon>
        <taxon>Tetraodontidae</taxon>
        <taxon>Tetraodon</taxon>
    </lineage>
</organism>
<evidence type="ECO:0000313" key="1">
    <source>
        <dbReference type="EMBL" id="CAF95070.1"/>
    </source>
</evidence>
<comment type="caution">
    <text evidence="1">The sequence shown here is derived from an EMBL/GenBank/DDBJ whole genome shotgun (WGS) entry which is preliminary data.</text>
</comment>